<evidence type="ECO:0000256" key="1">
    <source>
        <dbReference type="SAM" id="Phobius"/>
    </source>
</evidence>
<keyword evidence="1" id="KW-0812">Transmembrane</keyword>
<dbReference type="KEGG" id="cten:18250135"/>
<organism evidence="3">
    <name type="scientific">Candida tenuis (strain ATCC 10573 / BCRC 21748 / CBS 615 / JCM 9827 / NBRC 10315 / NRRL Y-1498 / VKM Y-70)</name>
    <name type="common">Yeast</name>
    <name type="synonym">Yamadazyma tenuis</name>
    <dbReference type="NCBI Taxonomy" id="590646"/>
    <lineage>
        <taxon>Eukaryota</taxon>
        <taxon>Fungi</taxon>
        <taxon>Dikarya</taxon>
        <taxon>Ascomycota</taxon>
        <taxon>Saccharomycotina</taxon>
        <taxon>Pichiomycetes</taxon>
        <taxon>Debaryomycetaceae</taxon>
        <taxon>Yamadazyma</taxon>
    </lineage>
</organism>
<dbReference type="HOGENOM" id="CLU_1524947_0_0_1"/>
<evidence type="ECO:0000313" key="3">
    <source>
        <dbReference type="Proteomes" id="UP000000707"/>
    </source>
</evidence>
<proteinExistence type="predicted"/>
<sequence length="176" mass="21019">MSVKEPLLDQQEWEMQTVDPYEDNFAFARLHDLAMNRYRHLISRPQLFDLLQQAYENSLENISEAEQQETLRILREFDPIRWDLLVAYVDANLNYQMFLKRLIMTSTTKGVEISKDRQKIMSWYSFTGKVSPEYSQYQSFAEAHIPKEGRPCLILTFCVLSFFFWLAGLFIYLQNY</sequence>
<dbReference type="AlphaFoldDB" id="G3AZP6"/>
<dbReference type="EMBL" id="GL996512">
    <property type="protein sequence ID" value="EGV65638.1"/>
    <property type="molecule type" value="Genomic_DNA"/>
</dbReference>
<gene>
    <name evidence="2" type="ORF">CANTEDRAFT_91949</name>
</gene>
<feature type="transmembrane region" description="Helical" evidence="1">
    <location>
        <begin position="152"/>
        <end position="173"/>
    </location>
</feature>
<reference evidence="2 3" key="1">
    <citation type="journal article" date="2011" name="Proc. Natl. Acad. Sci. U.S.A.">
        <title>Comparative genomics of xylose-fermenting fungi for enhanced biofuel production.</title>
        <authorList>
            <person name="Wohlbach D.J."/>
            <person name="Kuo A."/>
            <person name="Sato T.K."/>
            <person name="Potts K.M."/>
            <person name="Salamov A.A."/>
            <person name="LaButti K.M."/>
            <person name="Sun H."/>
            <person name="Clum A."/>
            <person name="Pangilinan J.L."/>
            <person name="Lindquist E.A."/>
            <person name="Lucas S."/>
            <person name="Lapidus A."/>
            <person name="Jin M."/>
            <person name="Gunawan C."/>
            <person name="Balan V."/>
            <person name="Dale B.E."/>
            <person name="Jeffries T.W."/>
            <person name="Zinkel R."/>
            <person name="Barry K.W."/>
            <person name="Grigoriev I.V."/>
            <person name="Gasch A.P."/>
        </authorList>
    </citation>
    <scope>NUCLEOTIDE SEQUENCE [LARGE SCALE GENOMIC DNA]</scope>
    <source>
        <strain evidence="3">ATCC 10573 / BCRC 21748 / CBS 615 / JCM 9827 / NBRC 10315 / NRRL Y-1498 / VKM Y-70</strain>
    </source>
</reference>
<evidence type="ECO:0000313" key="2">
    <source>
        <dbReference type="EMBL" id="EGV65638.1"/>
    </source>
</evidence>
<name>G3AZP6_CANTC</name>
<keyword evidence="3" id="KW-1185">Reference proteome</keyword>
<dbReference type="GeneID" id="18250135"/>
<accession>G3AZP6</accession>
<keyword evidence="1" id="KW-1133">Transmembrane helix</keyword>
<protein>
    <submittedName>
        <fullName evidence="2">Uncharacterized protein</fullName>
    </submittedName>
</protein>
<keyword evidence="1" id="KW-0472">Membrane</keyword>
<dbReference type="Proteomes" id="UP000000707">
    <property type="component" value="Unassembled WGS sequence"/>
</dbReference>